<dbReference type="EMBL" id="CAEZXH010000095">
    <property type="protein sequence ID" value="CAB4692355.1"/>
    <property type="molecule type" value="Genomic_DNA"/>
</dbReference>
<evidence type="ECO:0000313" key="5">
    <source>
        <dbReference type="EMBL" id="CAB4856539.1"/>
    </source>
</evidence>
<name>A0A6J6GIN8_9ZZZZ</name>
<keyword evidence="1" id="KW-0812">Transmembrane</keyword>
<gene>
    <name evidence="2" type="ORF">UFOPK1811_00803</name>
    <name evidence="3" type="ORF">UFOPK2360_01215</name>
    <name evidence="4" type="ORF">UFOPK2922_00920</name>
    <name evidence="5" type="ORF">UFOPK3306_00177</name>
    <name evidence="6" type="ORF">UFOPK4209_00276</name>
</gene>
<evidence type="ECO:0000313" key="4">
    <source>
        <dbReference type="EMBL" id="CAB4779522.1"/>
    </source>
</evidence>
<dbReference type="EMBL" id="CAFBPY010000025">
    <property type="protein sequence ID" value="CAB5035239.1"/>
    <property type="molecule type" value="Genomic_DNA"/>
</dbReference>
<dbReference type="EMBL" id="CAEZUJ010000027">
    <property type="protein sequence ID" value="CAB4601136.1"/>
    <property type="molecule type" value="Genomic_DNA"/>
</dbReference>
<feature type="transmembrane region" description="Helical" evidence="1">
    <location>
        <begin position="18"/>
        <end position="41"/>
    </location>
</feature>
<dbReference type="EMBL" id="CAFBLI010000007">
    <property type="protein sequence ID" value="CAB4856539.1"/>
    <property type="molecule type" value="Genomic_DNA"/>
</dbReference>
<evidence type="ECO:0000313" key="3">
    <source>
        <dbReference type="EMBL" id="CAB4692355.1"/>
    </source>
</evidence>
<sequence>MAPTPNNDPSNNPTFREVIYPSLAPISFAFFLLSSIGVIFASAYGSAWGWFVTLLLTIFISTGIYRSRLTIEVKDGKLFVAGAKIEKKFIGQVTALDSAGMKLLRGRDANAIAFTAIRFWIKGGVKVEVKDANDPVPYWLISSKHTEKLVSAINKL</sequence>
<dbReference type="EMBL" id="CAEZZS010000040">
    <property type="protein sequence ID" value="CAB4779522.1"/>
    <property type="molecule type" value="Genomic_DNA"/>
</dbReference>
<dbReference type="Pfam" id="PF11292">
    <property type="entry name" value="DUF3093"/>
    <property type="match status" value="1"/>
</dbReference>
<keyword evidence="1" id="KW-1133">Transmembrane helix</keyword>
<keyword evidence="1" id="KW-0472">Membrane</keyword>
<proteinExistence type="predicted"/>
<dbReference type="InterPro" id="IPR021443">
    <property type="entry name" value="DUF3093"/>
</dbReference>
<accession>A0A6J6GIN8</accession>
<evidence type="ECO:0000256" key="1">
    <source>
        <dbReference type="SAM" id="Phobius"/>
    </source>
</evidence>
<dbReference type="AlphaFoldDB" id="A0A6J6GIN8"/>
<protein>
    <submittedName>
        <fullName evidence="2">Unannotated protein</fullName>
    </submittedName>
</protein>
<reference evidence="2" key="1">
    <citation type="submission" date="2020-05" db="EMBL/GenBank/DDBJ databases">
        <authorList>
            <person name="Chiriac C."/>
            <person name="Salcher M."/>
            <person name="Ghai R."/>
            <person name="Kavagutti S V."/>
        </authorList>
    </citation>
    <scope>NUCLEOTIDE SEQUENCE</scope>
</reference>
<evidence type="ECO:0000313" key="2">
    <source>
        <dbReference type="EMBL" id="CAB4601136.1"/>
    </source>
</evidence>
<evidence type="ECO:0000313" key="6">
    <source>
        <dbReference type="EMBL" id="CAB5035239.1"/>
    </source>
</evidence>
<feature type="transmembrane region" description="Helical" evidence="1">
    <location>
        <begin position="47"/>
        <end position="65"/>
    </location>
</feature>
<organism evidence="2">
    <name type="scientific">freshwater metagenome</name>
    <dbReference type="NCBI Taxonomy" id="449393"/>
    <lineage>
        <taxon>unclassified sequences</taxon>
        <taxon>metagenomes</taxon>
        <taxon>ecological metagenomes</taxon>
    </lineage>
</organism>